<evidence type="ECO:0000313" key="2">
    <source>
        <dbReference type="EMBL" id="KIP07936.1"/>
    </source>
</evidence>
<keyword evidence="3" id="KW-1185">Reference proteome</keyword>
<gene>
    <name evidence="2" type="ORF">PHLGIDRAFT_510813</name>
</gene>
<dbReference type="OrthoDB" id="3188866at2759"/>
<evidence type="ECO:0008006" key="4">
    <source>
        <dbReference type="Google" id="ProtNLM"/>
    </source>
</evidence>
<dbReference type="STRING" id="745531.A0A0C3RZR3"/>
<dbReference type="Proteomes" id="UP000053257">
    <property type="component" value="Unassembled WGS sequence"/>
</dbReference>
<dbReference type="AlphaFoldDB" id="A0A0C3RZR3"/>
<feature type="compositionally biased region" description="Acidic residues" evidence="1">
    <location>
        <begin position="83"/>
        <end position="101"/>
    </location>
</feature>
<feature type="region of interest" description="Disordered" evidence="1">
    <location>
        <begin position="82"/>
        <end position="101"/>
    </location>
</feature>
<evidence type="ECO:0000313" key="3">
    <source>
        <dbReference type="Proteomes" id="UP000053257"/>
    </source>
</evidence>
<sequence>MELSREIHHLIVRNVTTRADLVSLTTVSKRFQHEAERALYNTLHLRGTAHIVAVCHTLGRTPRLSRLVEALSIFVALERPEAASDDEDSDADSDAEAEAEADAAPLPVEFWDAVAAALRAVRRLRFLSIYFEQIHDTAQAWVLRGTVFQLRTFHCDFEWDVHLAAFLRTQTDAVDLCLADYRREAGAAGGETTTAGGTAAAAATADATMPQLAVLECTFSEAAADLVPDRPVARVKTCFSRSDADEKRAELALLLAQLQRSRTPLRALDLGDEAYDEDFTLLLLRSMGGPSSRFSELRYLGTLVLPVDGTKRVEFYARLMRFPRLRCVELEVSKWEPPPMTPTALRALTYELRIYCSSISRVIFVYDFDRALMVVEPDGACVLDPDAATDTLWREV</sequence>
<reference evidence="2 3" key="1">
    <citation type="journal article" date="2014" name="PLoS Genet.">
        <title>Analysis of the Phlebiopsis gigantea genome, transcriptome and secretome provides insight into its pioneer colonization strategies of wood.</title>
        <authorList>
            <person name="Hori C."/>
            <person name="Ishida T."/>
            <person name="Igarashi K."/>
            <person name="Samejima M."/>
            <person name="Suzuki H."/>
            <person name="Master E."/>
            <person name="Ferreira P."/>
            <person name="Ruiz-Duenas F.J."/>
            <person name="Held B."/>
            <person name="Canessa P."/>
            <person name="Larrondo L.F."/>
            <person name="Schmoll M."/>
            <person name="Druzhinina I.S."/>
            <person name="Kubicek C.P."/>
            <person name="Gaskell J.A."/>
            <person name="Kersten P."/>
            <person name="St John F."/>
            <person name="Glasner J."/>
            <person name="Sabat G."/>
            <person name="Splinter BonDurant S."/>
            <person name="Syed K."/>
            <person name="Yadav J."/>
            <person name="Mgbeahuruike A.C."/>
            <person name="Kovalchuk A."/>
            <person name="Asiegbu F.O."/>
            <person name="Lackner G."/>
            <person name="Hoffmeister D."/>
            <person name="Rencoret J."/>
            <person name="Gutierrez A."/>
            <person name="Sun H."/>
            <person name="Lindquist E."/>
            <person name="Barry K."/>
            <person name="Riley R."/>
            <person name="Grigoriev I.V."/>
            <person name="Henrissat B."/>
            <person name="Kues U."/>
            <person name="Berka R.M."/>
            <person name="Martinez A.T."/>
            <person name="Covert S.F."/>
            <person name="Blanchette R.A."/>
            <person name="Cullen D."/>
        </authorList>
    </citation>
    <scope>NUCLEOTIDE SEQUENCE [LARGE SCALE GENOMIC DNA]</scope>
    <source>
        <strain evidence="2 3">11061_1 CR5-6</strain>
    </source>
</reference>
<accession>A0A0C3RZR3</accession>
<name>A0A0C3RZR3_PHLG1</name>
<protein>
    <recommendedName>
        <fullName evidence="4">F-box domain-containing protein</fullName>
    </recommendedName>
</protein>
<proteinExistence type="predicted"/>
<evidence type="ECO:0000256" key="1">
    <source>
        <dbReference type="SAM" id="MobiDB-lite"/>
    </source>
</evidence>
<organism evidence="2 3">
    <name type="scientific">Phlebiopsis gigantea (strain 11061_1 CR5-6)</name>
    <name type="common">White-rot fungus</name>
    <name type="synonym">Peniophora gigantea</name>
    <dbReference type="NCBI Taxonomy" id="745531"/>
    <lineage>
        <taxon>Eukaryota</taxon>
        <taxon>Fungi</taxon>
        <taxon>Dikarya</taxon>
        <taxon>Basidiomycota</taxon>
        <taxon>Agaricomycotina</taxon>
        <taxon>Agaricomycetes</taxon>
        <taxon>Polyporales</taxon>
        <taxon>Phanerochaetaceae</taxon>
        <taxon>Phlebiopsis</taxon>
    </lineage>
</organism>
<dbReference type="HOGENOM" id="CLU_038175_1_1_1"/>
<dbReference type="EMBL" id="KN840488">
    <property type="protein sequence ID" value="KIP07936.1"/>
    <property type="molecule type" value="Genomic_DNA"/>
</dbReference>